<dbReference type="PANTHER" id="PTHR47272:SF1">
    <property type="entry name" value="PIGGYBAC TRANSPOSABLE ELEMENT-DERIVED PROTEIN 3-LIKE"/>
    <property type="match status" value="1"/>
</dbReference>
<proteinExistence type="predicted"/>
<keyword evidence="3" id="KW-1185">Reference proteome</keyword>
<sequence length="199" mass="22681">MASFNSKLFYGRRKGVAAPIPIDSDPDDSSSSDESENEAEPTIPFEALEQDSDSSDDSEVTEESETKDPDEPDEQNGPTAAATLNGPRDNRNKKRTQIWRRKNPDEIPTINVPFTGKLYKGQPVKEPIQYFRDILDDKILSNIVESNRYALQCDINRPLDVNEKEIEQFFGIILLMCIVKISCSRMYWVHLPKRVSTIR</sequence>
<dbReference type="Pfam" id="PF13843">
    <property type="entry name" value="DDE_Tnp_1_7"/>
    <property type="match status" value="1"/>
</dbReference>
<feature type="domain" description="PiggyBac transposable element-derived protein" evidence="2">
    <location>
        <begin position="127"/>
        <end position="188"/>
    </location>
</feature>
<evidence type="ECO:0000313" key="4">
    <source>
        <dbReference type="RefSeq" id="XP_065667180.1"/>
    </source>
</evidence>
<dbReference type="Proteomes" id="UP001652625">
    <property type="component" value="Chromosome 11"/>
</dbReference>
<feature type="compositionally biased region" description="Basic residues" evidence="1">
    <location>
        <begin position="91"/>
        <end position="101"/>
    </location>
</feature>
<dbReference type="RefSeq" id="XP_065667181.1">
    <property type="nucleotide sequence ID" value="XM_065811109.1"/>
</dbReference>
<protein>
    <submittedName>
        <fullName evidence="4 5">Uncharacterized protein LOC136087655</fullName>
    </submittedName>
</protein>
<feature type="region of interest" description="Disordered" evidence="1">
    <location>
        <begin position="1"/>
        <end position="104"/>
    </location>
</feature>
<evidence type="ECO:0000313" key="3">
    <source>
        <dbReference type="Proteomes" id="UP001652625"/>
    </source>
</evidence>
<evidence type="ECO:0000259" key="2">
    <source>
        <dbReference type="Pfam" id="PF13843"/>
    </source>
</evidence>
<dbReference type="RefSeq" id="XP_065667180.1">
    <property type="nucleotide sequence ID" value="XM_065811108.1"/>
</dbReference>
<accession>A0ABM4CYZ8</accession>
<dbReference type="InterPro" id="IPR029526">
    <property type="entry name" value="PGBD"/>
</dbReference>
<evidence type="ECO:0000313" key="5">
    <source>
        <dbReference type="RefSeq" id="XP_065667181.1"/>
    </source>
</evidence>
<feature type="compositionally biased region" description="Acidic residues" evidence="1">
    <location>
        <begin position="24"/>
        <end position="39"/>
    </location>
</feature>
<reference evidence="4 5" key="1">
    <citation type="submission" date="2025-05" db="UniProtKB">
        <authorList>
            <consortium name="RefSeq"/>
        </authorList>
    </citation>
    <scope>IDENTIFICATION</scope>
</reference>
<dbReference type="GeneID" id="136087655"/>
<name>A0ABM4CYZ8_HYDVU</name>
<dbReference type="PANTHER" id="PTHR47272">
    <property type="entry name" value="DDE_TNP_1_7 DOMAIN-CONTAINING PROTEIN"/>
    <property type="match status" value="1"/>
</dbReference>
<feature type="compositionally biased region" description="Acidic residues" evidence="1">
    <location>
        <begin position="48"/>
        <end position="63"/>
    </location>
</feature>
<evidence type="ECO:0000256" key="1">
    <source>
        <dbReference type="SAM" id="MobiDB-lite"/>
    </source>
</evidence>
<organism evidence="3 4">
    <name type="scientific">Hydra vulgaris</name>
    <name type="common">Hydra</name>
    <name type="synonym">Hydra attenuata</name>
    <dbReference type="NCBI Taxonomy" id="6087"/>
    <lineage>
        <taxon>Eukaryota</taxon>
        <taxon>Metazoa</taxon>
        <taxon>Cnidaria</taxon>
        <taxon>Hydrozoa</taxon>
        <taxon>Hydroidolina</taxon>
        <taxon>Anthoathecata</taxon>
        <taxon>Aplanulata</taxon>
        <taxon>Hydridae</taxon>
        <taxon>Hydra</taxon>
    </lineage>
</organism>
<gene>
    <name evidence="4 5" type="primary">LOC136087655</name>
</gene>